<gene>
    <name evidence="7" type="ORF">AOQ84DRAFT_269409</name>
</gene>
<dbReference type="CDD" id="cd12148">
    <property type="entry name" value="fungal_TF_MHR"/>
    <property type="match status" value="1"/>
</dbReference>
<dbReference type="AlphaFoldDB" id="A0A8E2F9D6"/>
<dbReference type="GO" id="GO:0000981">
    <property type="term" value="F:DNA-binding transcription factor activity, RNA polymerase II-specific"/>
    <property type="evidence" value="ECO:0007669"/>
    <property type="project" value="InterPro"/>
</dbReference>
<evidence type="ECO:0000256" key="5">
    <source>
        <dbReference type="ARBA" id="ARBA00023242"/>
    </source>
</evidence>
<evidence type="ECO:0000256" key="3">
    <source>
        <dbReference type="ARBA" id="ARBA00023015"/>
    </source>
</evidence>
<dbReference type="EMBL" id="KV748837">
    <property type="protein sequence ID" value="OCL12743.1"/>
    <property type="molecule type" value="Genomic_DNA"/>
</dbReference>
<dbReference type="InterPro" id="IPR007219">
    <property type="entry name" value="XnlR_reg_dom"/>
</dbReference>
<proteinExistence type="predicted"/>
<keyword evidence="4" id="KW-0804">Transcription</keyword>
<dbReference type="Proteomes" id="UP000250140">
    <property type="component" value="Unassembled WGS sequence"/>
</dbReference>
<evidence type="ECO:0000313" key="7">
    <source>
        <dbReference type="EMBL" id="OCL12743.1"/>
    </source>
</evidence>
<dbReference type="GO" id="GO:0006351">
    <property type="term" value="P:DNA-templated transcription"/>
    <property type="evidence" value="ECO:0007669"/>
    <property type="project" value="InterPro"/>
</dbReference>
<comment type="subcellular location">
    <subcellularLocation>
        <location evidence="1">Nucleus</location>
    </subcellularLocation>
</comment>
<reference evidence="7 8" key="1">
    <citation type="journal article" date="2016" name="Nat. Commun.">
        <title>Ectomycorrhizal ecology is imprinted in the genome of the dominant symbiotic fungus Cenococcum geophilum.</title>
        <authorList>
            <consortium name="DOE Joint Genome Institute"/>
            <person name="Peter M."/>
            <person name="Kohler A."/>
            <person name="Ohm R.A."/>
            <person name="Kuo A."/>
            <person name="Krutzmann J."/>
            <person name="Morin E."/>
            <person name="Arend M."/>
            <person name="Barry K.W."/>
            <person name="Binder M."/>
            <person name="Choi C."/>
            <person name="Clum A."/>
            <person name="Copeland A."/>
            <person name="Grisel N."/>
            <person name="Haridas S."/>
            <person name="Kipfer T."/>
            <person name="LaButti K."/>
            <person name="Lindquist E."/>
            <person name="Lipzen A."/>
            <person name="Maire R."/>
            <person name="Meier B."/>
            <person name="Mihaltcheva S."/>
            <person name="Molinier V."/>
            <person name="Murat C."/>
            <person name="Poggeler S."/>
            <person name="Quandt C.A."/>
            <person name="Sperisen C."/>
            <person name="Tritt A."/>
            <person name="Tisserant E."/>
            <person name="Crous P.W."/>
            <person name="Henrissat B."/>
            <person name="Nehls U."/>
            <person name="Egli S."/>
            <person name="Spatafora J.W."/>
            <person name="Grigoriev I.V."/>
            <person name="Martin F.M."/>
        </authorList>
    </citation>
    <scope>NUCLEOTIDE SEQUENCE [LARGE SCALE GENOMIC DNA]</scope>
    <source>
        <strain evidence="7 8">CBS 207.34</strain>
    </source>
</reference>
<keyword evidence="8" id="KW-1185">Reference proteome</keyword>
<feature type="non-terminal residue" evidence="7">
    <location>
        <position position="467"/>
    </location>
</feature>
<dbReference type="GO" id="GO:0008270">
    <property type="term" value="F:zinc ion binding"/>
    <property type="evidence" value="ECO:0007669"/>
    <property type="project" value="InterPro"/>
</dbReference>
<dbReference type="PANTHER" id="PTHR47338">
    <property type="entry name" value="ZN(II)2CYS6 TRANSCRIPTION FACTOR (EUROFUNG)-RELATED"/>
    <property type="match status" value="1"/>
</dbReference>
<dbReference type="InterPro" id="IPR050815">
    <property type="entry name" value="TF_fung"/>
</dbReference>
<accession>A0A8E2F9D6</accession>
<feature type="domain" description="Xylanolytic transcriptional activator regulatory" evidence="6">
    <location>
        <begin position="107"/>
        <end position="188"/>
    </location>
</feature>
<keyword evidence="3" id="KW-0805">Transcription regulation</keyword>
<evidence type="ECO:0000256" key="1">
    <source>
        <dbReference type="ARBA" id="ARBA00004123"/>
    </source>
</evidence>
<dbReference type="Pfam" id="PF04082">
    <property type="entry name" value="Fungal_trans"/>
    <property type="match status" value="1"/>
</dbReference>
<dbReference type="GO" id="GO:0003677">
    <property type="term" value="F:DNA binding"/>
    <property type="evidence" value="ECO:0007669"/>
    <property type="project" value="InterPro"/>
</dbReference>
<evidence type="ECO:0000256" key="2">
    <source>
        <dbReference type="ARBA" id="ARBA00022723"/>
    </source>
</evidence>
<evidence type="ECO:0000259" key="6">
    <source>
        <dbReference type="SMART" id="SM00906"/>
    </source>
</evidence>
<sequence length="467" mass="54033">MTTFSLFHQPSFGSKIQNIKTPIHLKALFAAMFSFSARFKPKFPHDVHDFAQSPPDNVDHQRFHSLALKFIDEAMEECSDETPPLCLLQALILSTFYKLTNGVRGRAWRLLGSCVRIAYELRLHLIDYERPGGAPKTGPELARWSSDEERRRSWWAIWEMDIFASTIKRSPTAIDWAMNETYLPVKDEFWFNRRHHPSCFLEKKPMDRWKSLEKCRNESPEAWFIVVNSIMRDARLLSNLRSMLPDIDPNNNVAQLIQYFRNEFRKKQPEEEAEKLTILIHSLCCFTMALPESLAYNGEYLSFASTDSSSFSTTECRQNHSARYSIYLMIQLAKFMIYHHYAFGEIVAGTILMDKPRNLGFGWTATEQGKPTNCQGLLTCMESADSILEILNRCSENHVQHVNPFLASTVWLATALQVLRKAFGDDLNPDLIESKCEVLRINCQQYTKFWGTPLALMENLDSLEERL</sequence>
<evidence type="ECO:0000256" key="4">
    <source>
        <dbReference type="ARBA" id="ARBA00023163"/>
    </source>
</evidence>
<dbReference type="SMART" id="SM00906">
    <property type="entry name" value="Fungal_trans"/>
    <property type="match status" value="1"/>
</dbReference>
<keyword evidence="5" id="KW-0539">Nucleus</keyword>
<keyword evidence="2" id="KW-0479">Metal-binding</keyword>
<dbReference type="OrthoDB" id="3862662at2759"/>
<evidence type="ECO:0000313" key="8">
    <source>
        <dbReference type="Proteomes" id="UP000250140"/>
    </source>
</evidence>
<dbReference type="PANTHER" id="PTHR47338:SF10">
    <property type="entry name" value="TRANSCRIPTION FACTOR DOMAIN-CONTAINING PROTEIN-RELATED"/>
    <property type="match status" value="1"/>
</dbReference>
<organism evidence="7 8">
    <name type="scientific">Glonium stellatum</name>
    <dbReference type="NCBI Taxonomy" id="574774"/>
    <lineage>
        <taxon>Eukaryota</taxon>
        <taxon>Fungi</taxon>
        <taxon>Dikarya</taxon>
        <taxon>Ascomycota</taxon>
        <taxon>Pezizomycotina</taxon>
        <taxon>Dothideomycetes</taxon>
        <taxon>Pleosporomycetidae</taxon>
        <taxon>Gloniales</taxon>
        <taxon>Gloniaceae</taxon>
        <taxon>Glonium</taxon>
    </lineage>
</organism>
<name>A0A8E2F9D6_9PEZI</name>
<dbReference type="GO" id="GO:0005634">
    <property type="term" value="C:nucleus"/>
    <property type="evidence" value="ECO:0007669"/>
    <property type="project" value="UniProtKB-SubCell"/>
</dbReference>
<protein>
    <recommendedName>
        <fullName evidence="6">Xylanolytic transcriptional activator regulatory domain-containing protein</fullName>
    </recommendedName>
</protein>